<evidence type="ECO:0000256" key="1">
    <source>
        <dbReference type="SAM" id="MobiDB-lite"/>
    </source>
</evidence>
<feature type="region of interest" description="Disordered" evidence="1">
    <location>
        <begin position="101"/>
        <end position="121"/>
    </location>
</feature>
<proteinExistence type="predicted"/>
<evidence type="ECO:0000313" key="2">
    <source>
        <dbReference type="EMBL" id="OEU06955.1"/>
    </source>
</evidence>
<dbReference type="Proteomes" id="UP000095751">
    <property type="component" value="Unassembled WGS sequence"/>
</dbReference>
<dbReference type="EMBL" id="KV784394">
    <property type="protein sequence ID" value="OEU06955.1"/>
    <property type="molecule type" value="Genomic_DNA"/>
</dbReference>
<feature type="compositionally biased region" description="Low complexity" evidence="1">
    <location>
        <begin position="108"/>
        <end position="121"/>
    </location>
</feature>
<dbReference type="AlphaFoldDB" id="A0A1E7EM38"/>
<dbReference type="SUPFAM" id="SSF52540">
    <property type="entry name" value="P-loop containing nucleoside triphosphate hydrolases"/>
    <property type="match status" value="1"/>
</dbReference>
<dbReference type="KEGG" id="fcy:FRACYDRAFT_252587"/>
<organism evidence="2 3">
    <name type="scientific">Fragilariopsis cylindrus CCMP1102</name>
    <dbReference type="NCBI Taxonomy" id="635003"/>
    <lineage>
        <taxon>Eukaryota</taxon>
        <taxon>Sar</taxon>
        <taxon>Stramenopiles</taxon>
        <taxon>Ochrophyta</taxon>
        <taxon>Bacillariophyta</taxon>
        <taxon>Bacillariophyceae</taxon>
        <taxon>Bacillariophycidae</taxon>
        <taxon>Bacillariales</taxon>
        <taxon>Bacillariaceae</taxon>
        <taxon>Fragilariopsis</taxon>
    </lineage>
</organism>
<dbReference type="InterPro" id="IPR027417">
    <property type="entry name" value="P-loop_NTPase"/>
</dbReference>
<gene>
    <name evidence="2" type="ORF">FRACYDRAFT_252587</name>
</gene>
<sequence>MSTEWSNKKINATKFIIVVADPGTGKTFTGDYLQHIWNFGHVDGDQPFKQGHLKEGYETLSSDMTKAFGKYWMKEKDAPKEIWQPYTDELVRLTLEMATVTSSEKQKSSNNNNNDSGGNNKNNVVLSFAMIRREMRDYTKMKLRKAGAVDVTFLFLHCTMDVLLESKWKRTLHFIEAGDLSMEEGAIFTPGLKGEFNYTNFCKFEREFGTSGHCEPPSISDEPYIEIDVSARDRTVLNEIDKTLGLVGKRKRIITMDDVNNVVVAENNDIDYYHNEIEYEVKRINHARDKEWLQGHLKKGCKTLGINDMIKALGKYFHPFN</sequence>
<name>A0A1E7EM38_9STRA</name>
<protein>
    <submittedName>
        <fullName evidence="2">Uncharacterized protein</fullName>
    </submittedName>
</protein>
<keyword evidence="3" id="KW-1185">Reference proteome</keyword>
<dbReference type="OrthoDB" id="10293585at2759"/>
<reference evidence="2 3" key="1">
    <citation type="submission" date="2016-09" db="EMBL/GenBank/DDBJ databases">
        <title>Extensive genetic diversity and differential bi-allelic expression allows diatom success in the polar Southern Ocean.</title>
        <authorList>
            <consortium name="DOE Joint Genome Institute"/>
            <person name="Mock T."/>
            <person name="Otillar R.P."/>
            <person name="Strauss J."/>
            <person name="Dupont C."/>
            <person name="Frickenhaus S."/>
            <person name="Maumus F."/>
            <person name="Mcmullan M."/>
            <person name="Sanges R."/>
            <person name="Schmutz J."/>
            <person name="Toseland A."/>
            <person name="Valas R."/>
            <person name="Veluchamy A."/>
            <person name="Ward B.J."/>
            <person name="Allen A."/>
            <person name="Barry K."/>
            <person name="Falciatore A."/>
            <person name="Ferrante M."/>
            <person name="Fortunato A.E."/>
            <person name="Gloeckner G."/>
            <person name="Gruber A."/>
            <person name="Hipkin R."/>
            <person name="Janech M."/>
            <person name="Kroth P."/>
            <person name="Leese F."/>
            <person name="Lindquist E."/>
            <person name="Lyon B.R."/>
            <person name="Martin J."/>
            <person name="Mayer C."/>
            <person name="Parker M."/>
            <person name="Quesneville H."/>
            <person name="Raymond J."/>
            <person name="Uhlig C."/>
            <person name="Valentin K.U."/>
            <person name="Worden A.Z."/>
            <person name="Armbrust E.V."/>
            <person name="Bowler C."/>
            <person name="Green B."/>
            <person name="Moulton V."/>
            <person name="Van Oosterhout C."/>
            <person name="Grigoriev I."/>
        </authorList>
    </citation>
    <scope>NUCLEOTIDE SEQUENCE [LARGE SCALE GENOMIC DNA]</scope>
    <source>
        <strain evidence="2 3">CCMP1102</strain>
    </source>
</reference>
<evidence type="ECO:0000313" key="3">
    <source>
        <dbReference type="Proteomes" id="UP000095751"/>
    </source>
</evidence>
<accession>A0A1E7EM38</accession>
<dbReference type="InParanoid" id="A0A1E7EM38"/>
<dbReference type="Gene3D" id="3.40.50.300">
    <property type="entry name" value="P-loop containing nucleotide triphosphate hydrolases"/>
    <property type="match status" value="1"/>
</dbReference>